<dbReference type="GO" id="GO:0046847">
    <property type="term" value="P:filopodium assembly"/>
    <property type="evidence" value="ECO:0007669"/>
    <property type="project" value="TreeGrafter"/>
</dbReference>
<dbReference type="InterPro" id="IPR011993">
    <property type="entry name" value="PH-like_dom_sf"/>
</dbReference>
<dbReference type="HOGENOM" id="CLU_011755_2_1_1"/>
<gene>
    <name evidence="18" type="primary">FGD2</name>
</gene>
<dbReference type="CDD" id="cd13236">
    <property type="entry name" value="PH2_FGD1-4"/>
    <property type="match status" value="1"/>
</dbReference>
<dbReference type="InterPro" id="IPR000219">
    <property type="entry name" value="DH_dom"/>
</dbReference>
<feature type="region of interest" description="Disordered" evidence="14">
    <location>
        <begin position="333"/>
        <end position="356"/>
    </location>
</feature>
<proteinExistence type="predicted"/>
<dbReference type="SMART" id="SM00233">
    <property type="entry name" value="PH"/>
    <property type="match status" value="2"/>
</dbReference>
<feature type="region of interest" description="Disordered" evidence="14">
    <location>
        <begin position="84"/>
        <end position="104"/>
    </location>
</feature>
<dbReference type="PROSITE" id="PS50003">
    <property type="entry name" value="PH_DOMAIN"/>
    <property type="match status" value="2"/>
</dbReference>
<dbReference type="InterPro" id="IPR017455">
    <property type="entry name" value="Znf_FYVE-rel"/>
</dbReference>
<dbReference type="GO" id="GO:0005769">
    <property type="term" value="C:early endosome"/>
    <property type="evidence" value="ECO:0007669"/>
    <property type="project" value="Ensembl"/>
</dbReference>
<feature type="domain" description="PH" evidence="15">
    <location>
        <begin position="629"/>
        <end position="726"/>
    </location>
</feature>
<evidence type="ECO:0000313" key="19">
    <source>
        <dbReference type="Proteomes" id="UP000008912"/>
    </source>
</evidence>
<feature type="domain" description="DH" evidence="16">
    <location>
        <begin position="104"/>
        <end position="292"/>
    </location>
</feature>
<dbReference type="SMART" id="SM00325">
    <property type="entry name" value="RhoGEF"/>
    <property type="match status" value="1"/>
</dbReference>
<evidence type="ECO:0000256" key="11">
    <source>
        <dbReference type="ARBA" id="ARBA00023273"/>
    </source>
</evidence>
<feature type="region of interest" description="Disordered" evidence="14">
    <location>
        <begin position="42"/>
        <end position="67"/>
    </location>
</feature>
<dbReference type="InterPro" id="IPR051092">
    <property type="entry name" value="FYVE_RhoGEF_PH"/>
</dbReference>
<keyword evidence="11" id="KW-0966">Cell projection</keyword>
<feature type="region of interest" description="Disordered" evidence="14">
    <location>
        <begin position="724"/>
        <end position="753"/>
    </location>
</feature>
<evidence type="ECO:0000313" key="18">
    <source>
        <dbReference type="Ensembl" id="ENSAMEP00000001135.2"/>
    </source>
</evidence>
<dbReference type="FunFam" id="1.20.900.10:FF:000013">
    <property type="entry name" value="FYVE, RhoGEF and PH domain-containing protein 4"/>
    <property type="match status" value="1"/>
</dbReference>
<keyword evidence="6" id="KW-0479">Metal-binding</keyword>
<dbReference type="GO" id="GO:0007010">
    <property type="term" value="P:cytoskeleton organization"/>
    <property type="evidence" value="ECO:0007669"/>
    <property type="project" value="TreeGrafter"/>
</dbReference>
<dbReference type="Gene3D" id="3.30.40.10">
    <property type="entry name" value="Zinc/RING finger domain, C3HC4 (zinc finger)"/>
    <property type="match status" value="1"/>
</dbReference>
<evidence type="ECO:0000256" key="8">
    <source>
        <dbReference type="ARBA" id="ARBA00022771"/>
    </source>
</evidence>
<dbReference type="AlphaFoldDB" id="G1L2M5"/>
<feature type="domain" description="FYVE-type" evidence="17">
    <location>
        <begin position="543"/>
        <end position="603"/>
    </location>
</feature>
<reference evidence="18" key="3">
    <citation type="submission" date="2025-09" db="UniProtKB">
        <authorList>
            <consortium name="Ensembl"/>
        </authorList>
    </citation>
    <scope>IDENTIFICATION</scope>
</reference>
<protein>
    <submittedName>
        <fullName evidence="18">FYVE, RhoGEF and PH domain containing 2</fullName>
    </submittedName>
</protein>
<dbReference type="PANTHER" id="PTHR12673:SF82">
    <property type="entry name" value="FYVE, RHOGEF AND PH DOMAIN-CONTAINING PROTEIN 2"/>
    <property type="match status" value="1"/>
</dbReference>
<evidence type="ECO:0000259" key="15">
    <source>
        <dbReference type="PROSITE" id="PS50003"/>
    </source>
</evidence>
<dbReference type="Ensembl" id="ENSAMET00000001179.2">
    <property type="protein sequence ID" value="ENSAMEP00000001135.2"/>
    <property type="gene ID" value="ENSAMEG00000001053.2"/>
</dbReference>
<evidence type="ECO:0000256" key="10">
    <source>
        <dbReference type="ARBA" id="ARBA00023212"/>
    </source>
</evidence>
<dbReference type="InterPro" id="IPR011011">
    <property type="entry name" value="Znf_FYVE_PHD"/>
</dbReference>
<dbReference type="GeneTree" id="ENSGT00940000161251"/>
<evidence type="ECO:0000256" key="12">
    <source>
        <dbReference type="PROSITE-ProRule" id="PRU00091"/>
    </source>
</evidence>
<reference evidence="18" key="2">
    <citation type="submission" date="2025-08" db="UniProtKB">
        <authorList>
            <consortium name="Ensembl"/>
        </authorList>
    </citation>
    <scope>IDENTIFICATION</scope>
</reference>
<dbReference type="FunFam" id="3.30.40.10:FF:000061">
    <property type="entry name" value="FYVE, RhoGEF and PH domain containing 1"/>
    <property type="match status" value="1"/>
</dbReference>
<evidence type="ECO:0000256" key="13">
    <source>
        <dbReference type="SAM" id="Coils"/>
    </source>
</evidence>
<dbReference type="InParanoid" id="G1L2M5"/>
<keyword evidence="4" id="KW-0597">Phosphoprotein</keyword>
<dbReference type="InterPro" id="IPR035941">
    <property type="entry name" value="FGD1-4_PH2"/>
</dbReference>
<dbReference type="eggNOG" id="KOG4424">
    <property type="taxonomic scope" value="Eukaryota"/>
</dbReference>
<dbReference type="Gene3D" id="2.30.29.30">
    <property type="entry name" value="Pleckstrin-homology domain (PH domain)/Phosphotyrosine-binding domain (PTB)"/>
    <property type="match status" value="2"/>
</dbReference>
<dbReference type="GO" id="GO:0005085">
    <property type="term" value="F:guanyl-nucleotide exchange factor activity"/>
    <property type="evidence" value="ECO:0007669"/>
    <property type="project" value="UniProtKB-KW"/>
</dbReference>
<keyword evidence="8 12" id="KW-0863">Zinc-finger</keyword>
<dbReference type="Pfam" id="PF00169">
    <property type="entry name" value="PH"/>
    <property type="match status" value="1"/>
</dbReference>
<dbReference type="Pfam" id="PF01363">
    <property type="entry name" value="FYVE"/>
    <property type="match status" value="1"/>
</dbReference>
<dbReference type="Gene3D" id="1.20.900.10">
    <property type="entry name" value="Dbl homology (DH) domain"/>
    <property type="match status" value="1"/>
</dbReference>
<dbReference type="SUPFAM" id="SSF48065">
    <property type="entry name" value="DBL homology domain (DH-domain)"/>
    <property type="match status" value="1"/>
</dbReference>
<evidence type="ECO:0000256" key="2">
    <source>
        <dbReference type="ARBA" id="ARBA00004316"/>
    </source>
</evidence>
<keyword evidence="10" id="KW-0206">Cytoskeleton</keyword>
<dbReference type="SUPFAM" id="SSF50729">
    <property type="entry name" value="PH domain-like"/>
    <property type="match status" value="2"/>
</dbReference>
<dbReference type="InterPro" id="IPR055251">
    <property type="entry name" value="SOS1_NGEF_PH"/>
</dbReference>
<dbReference type="InterPro" id="IPR000306">
    <property type="entry name" value="Znf_FYVE"/>
</dbReference>
<dbReference type="SMART" id="SM00064">
    <property type="entry name" value="FYVE"/>
    <property type="match status" value="1"/>
</dbReference>
<keyword evidence="3" id="KW-0963">Cytoplasm</keyword>
<dbReference type="GO" id="GO:0001726">
    <property type="term" value="C:ruffle"/>
    <property type="evidence" value="ECO:0007669"/>
    <property type="project" value="Ensembl"/>
</dbReference>
<evidence type="ECO:0000256" key="3">
    <source>
        <dbReference type="ARBA" id="ARBA00022490"/>
    </source>
</evidence>
<dbReference type="Proteomes" id="UP000008912">
    <property type="component" value="Unassembled WGS sequence"/>
</dbReference>
<feature type="domain" description="PH" evidence="15">
    <location>
        <begin position="404"/>
        <end position="503"/>
    </location>
</feature>
<evidence type="ECO:0000259" key="17">
    <source>
        <dbReference type="PROSITE" id="PS50178"/>
    </source>
</evidence>
<evidence type="ECO:0000256" key="1">
    <source>
        <dbReference type="ARBA" id="ARBA00004245"/>
    </source>
</evidence>
<evidence type="ECO:0000256" key="14">
    <source>
        <dbReference type="SAM" id="MobiDB-lite"/>
    </source>
</evidence>
<dbReference type="PROSITE" id="PS50010">
    <property type="entry name" value="DH_2"/>
    <property type="match status" value="1"/>
</dbReference>
<feature type="coiled-coil region" evidence="13">
    <location>
        <begin position="495"/>
        <end position="522"/>
    </location>
</feature>
<evidence type="ECO:0000256" key="4">
    <source>
        <dbReference type="ARBA" id="ARBA00022553"/>
    </source>
</evidence>
<evidence type="ECO:0000256" key="9">
    <source>
        <dbReference type="ARBA" id="ARBA00022833"/>
    </source>
</evidence>
<evidence type="ECO:0000259" key="16">
    <source>
        <dbReference type="PROSITE" id="PS50010"/>
    </source>
</evidence>
<evidence type="ECO:0000256" key="5">
    <source>
        <dbReference type="ARBA" id="ARBA00022658"/>
    </source>
</evidence>
<sequence length="753" mass="85088">MEGESKEKLSSVSNLVTVFENNRTPGAAPRVCKLEIEHHRPGCRAPPAAEPWKGPNPGETLEGPEPRTVSRRYLSSLKNKLSSGAWRKSCQPGTHPGPGTQEPEEKKIVQELLETEKAYVARLHLLDQVFFQELLTEARASKAFPEDVVRLIFSNISSIYQFHAQFFLPELQRRLDEWTATPRIGDVIQKLAPFLKMYSEYVKNFERAMELLATWTDKSAPFQEVITRIQGSEASGSLTLQHHMLEPVQRIPRYELLLKEYVQKLPAQAPDRADAQKALDVIFSAAQHSNAAIAEMVSSRPSRWEKQASPGALFLLPAPLCLPQPTQVSICSSPDPARPVTPGPLLSSPSPPVPVHTRQTFQKEVHPAWPRLRVHSLSQERLQDLWDVYQRLGLEDDIVDPSNTLLREGPVLKISFRRSDPMERYLFLFNNTLLCCVPKVIQVGARFQVRTRIDVAGMKVRELTDGEFPHSFLVSGKQRTLELQARSQEEMISWIQACQAAIDQIEKRNETFKAAVQGLEGDTQEQELQSGELGLRAPQWVRDKMVTMCMRCREPFNALTRRRHHCRACGYVVCAKCSDYRAELRYDGNRPNRVCFRCFTFLTGNVLPENKEDKRRGILEKKSMTGSEQSLMCSFLQLVGDKWGKSGPRGWCVIPRDDPLVLYVYAAPQDMRAHTSIPLLGYQVTAGTQADPRVFQLQQSGQLYTFKAETEELRDRWVKAMERAASGWSPRGPNDGDLSDCPTAGHSPLQSPG</sequence>
<dbReference type="CDD" id="cd15741">
    <property type="entry name" value="FYVE_FGD1_2_4"/>
    <property type="match status" value="1"/>
</dbReference>
<dbReference type="PROSITE" id="PS50178">
    <property type="entry name" value="ZF_FYVE"/>
    <property type="match status" value="1"/>
</dbReference>
<dbReference type="GO" id="GO:0008270">
    <property type="term" value="F:zinc ion binding"/>
    <property type="evidence" value="ECO:0007669"/>
    <property type="project" value="UniProtKB-KW"/>
</dbReference>
<dbReference type="SUPFAM" id="SSF57903">
    <property type="entry name" value="FYVE/PHD zinc finger"/>
    <property type="match status" value="1"/>
</dbReference>
<accession>G1L2M5</accession>
<dbReference type="GO" id="GO:0005856">
    <property type="term" value="C:cytoskeleton"/>
    <property type="evidence" value="ECO:0007669"/>
    <property type="project" value="UniProtKB-SubCell"/>
</dbReference>
<dbReference type="CDD" id="cd00160">
    <property type="entry name" value="RhoGEF"/>
    <property type="match status" value="1"/>
</dbReference>
<keyword evidence="7" id="KW-0677">Repeat</keyword>
<evidence type="ECO:0000256" key="6">
    <source>
        <dbReference type="ARBA" id="ARBA00022723"/>
    </source>
</evidence>
<dbReference type="STRING" id="9646.ENSAMEP00000001135"/>
<evidence type="ECO:0000256" key="7">
    <source>
        <dbReference type="ARBA" id="ARBA00022737"/>
    </source>
</evidence>
<dbReference type="InterPro" id="IPR037797">
    <property type="entry name" value="FGD2_PH1"/>
</dbReference>
<dbReference type="InterPro" id="IPR001849">
    <property type="entry name" value="PH_domain"/>
</dbReference>
<reference evidence="18 19" key="1">
    <citation type="journal article" date="2010" name="Nature">
        <title>The sequence and de novo assembly of the giant panda genome.</title>
        <authorList>
            <person name="Li R."/>
            <person name="Fan W."/>
            <person name="Tian G."/>
            <person name="Zhu H."/>
            <person name="He L."/>
            <person name="Cai J."/>
            <person name="Huang Q."/>
            <person name="Cai Q."/>
            <person name="Li B."/>
            <person name="Bai Y."/>
            <person name="Zhang Z."/>
            <person name="Zhang Y."/>
            <person name="Wang W."/>
            <person name="Li J."/>
            <person name="Wei F."/>
            <person name="Li H."/>
            <person name="Jian M."/>
            <person name="Li J."/>
            <person name="Zhang Z."/>
            <person name="Nielsen R."/>
            <person name="Li D."/>
            <person name="Gu W."/>
            <person name="Yang Z."/>
            <person name="Xuan Z."/>
            <person name="Ryder O.A."/>
            <person name="Leung F.C."/>
            <person name="Zhou Y."/>
            <person name="Cao J."/>
            <person name="Sun X."/>
            <person name="Fu Y."/>
            <person name="Fang X."/>
            <person name="Guo X."/>
            <person name="Wang B."/>
            <person name="Hou R."/>
            <person name="Shen F."/>
            <person name="Mu B."/>
            <person name="Ni P."/>
            <person name="Lin R."/>
            <person name="Qian W."/>
            <person name="Wang G."/>
            <person name="Yu C."/>
            <person name="Nie W."/>
            <person name="Wang J."/>
            <person name="Wu Z."/>
            <person name="Liang H."/>
            <person name="Min J."/>
            <person name="Wu Q."/>
            <person name="Cheng S."/>
            <person name="Ruan J."/>
            <person name="Wang M."/>
            <person name="Shi Z."/>
            <person name="Wen M."/>
            <person name="Liu B."/>
            <person name="Ren X."/>
            <person name="Zheng H."/>
            <person name="Dong D."/>
            <person name="Cook K."/>
            <person name="Shan G."/>
            <person name="Zhang H."/>
            <person name="Kosiol C."/>
            <person name="Xie X."/>
            <person name="Lu Z."/>
            <person name="Zheng H."/>
            <person name="Li Y."/>
            <person name="Steiner C.C."/>
            <person name="Lam T.T."/>
            <person name="Lin S."/>
            <person name="Zhang Q."/>
            <person name="Li G."/>
            <person name="Tian J."/>
            <person name="Gong T."/>
            <person name="Liu H."/>
            <person name="Zhang D."/>
            <person name="Fang L."/>
            <person name="Ye C."/>
            <person name="Zhang J."/>
            <person name="Hu W."/>
            <person name="Xu A."/>
            <person name="Ren Y."/>
            <person name="Zhang G."/>
            <person name="Bruford M.W."/>
            <person name="Li Q."/>
            <person name="Ma L."/>
            <person name="Guo Y."/>
            <person name="An N."/>
            <person name="Hu Y."/>
            <person name="Zheng Y."/>
            <person name="Shi Y."/>
            <person name="Li Z."/>
            <person name="Liu Q."/>
            <person name="Chen Y."/>
            <person name="Zhao J."/>
            <person name="Qu N."/>
            <person name="Zhao S."/>
            <person name="Tian F."/>
            <person name="Wang X."/>
            <person name="Wang H."/>
            <person name="Xu L."/>
            <person name="Liu X."/>
            <person name="Vinar T."/>
            <person name="Wang Y."/>
            <person name="Lam T.W."/>
            <person name="Yiu S.M."/>
            <person name="Liu S."/>
            <person name="Zhang H."/>
            <person name="Li D."/>
            <person name="Huang Y."/>
            <person name="Wang X."/>
            <person name="Yang G."/>
            <person name="Jiang Z."/>
            <person name="Wang J."/>
            <person name="Qin N."/>
            <person name="Li L."/>
            <person name="Li J."/>
            <person name="Bolund L."/>
            <person name="Kristiansen K."/>
            <person name="Wong G.K."/>
            <person name="Olson M."/>
            <person name="Zhang X."/>
            <person name="Li S."/>
            <person name="Yang H."/>
            <person name="Wang J."/>
            <person name="Wang J."/>
        </authorList>
    </citation>
    <scope>NUCLEOTIDE SEQUENCE [LARGE SCALE GENOMIC DNA]</scope>
</reference>
<keyword evidence="9" id="KW-0862">Zinc</keyword>
<dbReference type="Pfam" id="PF22697">
    <property type="entry name" value="SOS1_NGEF_PH"/>
    <property type="match status" value="1"/>
</dbReference>
<comment type="subcellular location">
    <subcellularLocation>
        <location evidence="2">Cell projection</location>
    </subcellularLocation>
    <subcellularLocation>
        <location evidence="1">Cytoplasm</location>
        <location evidence="1">Cytoskeleton</location>
    </subcellularLocation>
</comment>
<keyword evidence="13" id="KW-0175">Coiled coil</keyword>
<organism evidence="18 19">
    <name type="scientific">Ailuropoda melanoleuca</name>
    <name type="common">Giant panda</name>
    <dbReference type="NCBI Taxonomy" id="9646"/>
    <lineage>
        <taxon>Eukaryota</taxon>
        <taxon>Metazoa</taxon>
        <taxon>Chordata</taxon>
        <taxon>Craniata</taxon>
        <taxon>Vertebrata</taxon>
        <taxon>Euteleostomi</taxon>
        <taxon>Mammalia</taxon>
        <taxon>Eutheria</taxon>
        <taxon>Laurasiatheria</taxon>
        <taxon>Carnivora</taxon>
        <taxon>Caniformia</taxon>
        <taxon>Ursidae</taxon>
        <taxon>Ailuropoda</taxon>
    </lineage>
</organism>
<dbReference type="GO" id="GO:1901981">
    <property type="term" value="F:phosphatidylinositol phosphate binding"/>
    <property type="evidence" value="ECO:0007669"/>
    <property type="project" value="Ensembl"/>
</dbReference>
<dbReference type="InterPro" id="IPR035899">
    <property type="entry name" value="DBL_dom_sf"/>
</dbReference>
<dbReference type="Pfam" id="PF00621">
    <property type="entry name" value="RhoGEF"/>
    <property type="match status" value="1"/>
</dbReference>
<dbReference type="PANTHER" id="PTHR12673">
    <property type="entry name" value="FACIOGENITAL DYSPLASIA PROTEIN"/>
    <property type="match status" value="1"/>
</dbReference>
<keyword evidence="19" id="KW-1185">Reference proteome</keyword>
<dbReference type="CDD" id="cd13386">
    <property type="entry name" value="PH1_FGD2"/>
    <property type="match status" value="1"/>
</dbReference>
<name>G1L2M5_AILME</name>
<keyword evidence="5" id="KW-0344">Guanine-nucleotide releasing factor</keyword>
<dbReference type="InterPro" id="IPR013083">
    <property type="entry name" value="Znf_RING/FYVE/PHD"/>
</dbReference>
<dbReference type="GO" id="GO:0005634">
    <property type="term" value="C:nucleus"/>
    <property type="evidence" value="ECO:0007669"/>
    <property type="project" value="Ensembl"/>
</dbReference>